<feature type="compositionally biased region" description="Pro residues" evidence="1">
    <location>
        <begin position="132"/>
        <end position="144"/>
    </location>
</feature>
<sequence>MRTARVLAGAVLTIAVAGLPCVPAFAGDFEKLEIEPGATTAGATVTVSTLACGKQGVGTGDASAVGGPSAFELKSSAHKEVVVGEFKVPEAAKAGTYGIGVKCKNGKEATGDVVVGGGTGGTAHGSWSTPAPSKPAKPASPPAGPMKTGAGGTSEGSGTSEIIAGAAVLATAAVGGTLFLRRRSGGGRA</sequence>
<evidence type="ECO:0000256" key="2">
    <source>
        <dbReference type="SAM" id="Phobius"/>
    </source>
</evidence>
<feature type="signal peptide" evidence="3">
    <location>
        <begin position="1"/>
        <end position="26"/>
    </location>
</feature>
<keyword evidence="2" id="KW-0812">Transmembrane</keyword>
<feature type="transmembrane region" description="Helical" evidence="2">
    <location>
        <begin position="162"/>
        <end position="180"/>
    </location>
</feature>
<dbReference type="RefSeq" id="WP_344024129.1">
    <property type="nucleotide sequence ID" value="NZ_BAAABX010000032.1"/>
</dbReference>
<evidence type="ECO:0000313" key="4">
    <source>
        <dbReference type="EMBL" id="GAA0406607.1"/>
    </source>
</evidence>
<accession>A0ABP3IJV5</accession>
<dbReference type="Proteomes" id="UP001500879">
    <property type="component" value="Unassembled WGS sequence"/>
</dbReference>
<evidence type="ECO:0000256" key="1">
    <source>
        <dbReference type="SAM" id="MobiDB-lite"/>
    </source>
</evidence>
<keyword evidence="2" id="KW-1133">Transmembrane helix</keyword>
<organism evidence="4 5">
    <name type="scientific">Streptomyces luteireticuli</name>
    <dbReference type="NCBI Taxonomy" id="173858"/>
    <lineage>
        <taxon>Bacteria</taxon>
        <taxon>Bacillati</taxon>
        <taxon>Actinomycetota</taxon>
        <taxon>Actinomycetes</taxon>
        <taxon>Kitasatosporales</taxon>
        <taxon>Streptomycetaceae</taxon>
        <taxon>Streptomyces</taxon>
    </lineage>
</organism>
<evidence type="ECO:0008006" key="6">
    <source>
        <dbReference type="Google" id="ProtNLM"/>
    </source>
</evidence>
<feature type="region of interest" description="Disordered" evidence="1">
    <location>
        <begin position="118"/>
        <end position="158"/>
    </location>
</feature>
<name>A0ABP3IJV5_9ACTN</name>
<keyword evidence="3" id="KW-0732">Signal</keyword>
<feature type="chain" id="PRO_5045510698" description="LPXTG cell wall anchor domain-containing protein" evidence="3">
    <location>
        <begin position="27"/>
        <end position="189"/>
    </location>
</feature>
<proteinExistence type="predicted"/>
<gene>
    <name evidence="4" type="ORF">GCM10010357_29460</name>
</gene>
<dbReference type="EMBL" id="BAAABX010000032">
    <property type="protein sequence ID" value="GAA0406607.1"/>
    <property type="molecule type" value="Genomic_DNA"/>
</dbReference>
<evidence type="ECO:0000256" key="3">
    <source>
        <dbReference type="SAM" id="SignalP"/>
    </source>
</evidence>
<comment type="caution">
    <text evidence="4">The sequence shown here is derived from an EMBL/GenBank/DDBJ whole genome shotgun (WGS) entry which is preliminary data.</text>
</comment>
<keyword evidence="5" id="KW-1185">Reference proteome</keyword>
<evidence type="ECO:0000313" key="5">
    <source>
        <dbReference type="Proteomes" id="UP001500879"/>
    </source>
</evidence>
<reference evidence="5" key="1">
    <citation type="journal article" date="2019" name="Int. J. Syst. Evol. Microbiol.">
        <title>The Global Catalogue of Microorganisms (GCM) 10K type strain sequencing project: providing services to taxonomists for standard genome sequencing and annotation.</title>
        <authorList>
            <consortium name="The Broad Institute Genomics Platform"/>
            <consortium name="The Broad Institute Genome Sequencing Center for Infectious Disease"/>
            <person name="Wu L."/>
            <person name="Ma J."/>
        </authorList>
    </citation>
    <scope>NUCLEOTIDE SEQUENCE [LARGE SCALE GENOMIC DNA]</scope>
    <source>
        <strain evidence="5">JCM 4788</strain>
    </source>
</reference>
<protein>
    <recommendedName>
        <fullName evidence="6">LPXTG cell wall anchor domain-containing protein</fullName>
    </recommendedName>
</protein>
<keyword evidence="2" id="KW-0472">Membrane</keyword>